<evidence type="ECO:0008006" key="3">
    <source>
        <dbReference type="Google" id="ProtNLM"/>
    </source>
</evidence>
<name>A0ABP2GP36_ACIRA</name>
<evidence type="ECO:0000313" key="1">
    <source>
        <dbReference type="EMBL" id="EET83477.1"/>
    </source>
</evidence>
<dbReference type="Pfam" id="PF04315">
    <property type="entry name" value="EpmC"/>
    <property type="match status" value="1"/>
</dbReference>
<dbReference type="EMBL" id="ACVR01000015">
    <property type="protein sequence ID" value="EET83477.1"/>
    <property type="molecule type" value="Genomic_DNA"/>
</dbReference>
<comment type="caution">
    <text evidence="1">The sequence shown here is derived from an EMBL/GenBank/DDBJ whole genome shotgun (WGS) entry which is preliminary data.</text>
</comment>
<reference evidence="1 2" key="1">
    <citation type="submission" date="2009-07" db="EMBL/GenBank/DDBJ databases">
        <authorList>
            <person name="Madupu R."/>
            <person name="Durkin A.S."/>
            <person name="Torralba M."/>
            <person name="Methe B."/>
            <person name="Sutton G.G."/>
            <person name="Strausberg R.L."/>
            <person name="Nelson K.E."/>
        </authorList>
    </citation>
    <scope>NUCLEOTIDE SEQUENCE [LARGE SCALE GENOMIC DNA]</scope>
    <source>
        <strain evidence="1 2">SK82</strain>
    </source>
</reference>
<proteinExistence type="predicted"/>
<protein>
    <recommendedName>
        <fullName evidence="3">Elongation factor P hydroxylase</fullName>
    </recommendedName>
</protein>
<evidence type="ECO:0000313" key="2">
    <source>
        <dbReference type="Proteomes" id="UP000018419"/>
    </source>
</evidence>
<sequence>MYLFRQIIWVYSVMDQLQPQPEVITSSLVRINSTSGQISALAALQLLPWNALHTEEQQVDWLILHFNYWFSHHNVMLVRGEFEPEYFPATDTSPARIQFAHGFFNSALHEISHWTIAGKERRLLADLGYWYAPDGRTREQQALFEQVEVKPQAIEWLFATAFGRKFRVSLDNLTGESGNGNTFKDNVYAQVCRYMNAEACLPKDAWYLISCICTCIRGGEMLQASEFKREMLD</sequence>
<accession>A0ABP2GP36</accession>
<keyword evidence="2" id="KW-1185">Reference proteome</keyword>
<organism evidence="1 2">
    <name type="scientific">Acinetobacter radioresistens SK82</name>
    <dbReference type="NCBI Taxonomy" id="596318"/>
    <lineage>
        <taxon>Bacteria</taxon>
        <taxon>Pseudomonadati</taxon>
        <taxon>Pseudomonadota</taxon>
        <taxon>Gammaproteobacteria</taxon>
        <taxon>Moraxellales</taxon>
        <taxon>Moraxellaceae</taxon>
        <taxon>Acinetobacter</taxon>
    </lineage>
</organism>
<gene>
    <name evidence="1" type="ORF">ACIRA0001_0811</name>
</gene>
<dbReference type="InterPro" id="IPR007411">
    <property type="entry name" value="EpmC"/>
</dbReference>
<dbReference type="Proteomes" id="UP000018419">
    <property type="component" value="Unassembled WGS sequence"/>
</dbReference>